<dbReference type="EMBL" id="MEXL01000032">
    <property type="protein sequence ID" value="OGD02184.1"/>
    <property type="molecule type" value="Genomic_DNA"/>
</dbReference>
<sequence>MAEQLQSLSHLTEQDLYFHQAFGTQTGFVIKELDSGHPLFCLRGRATLNRGQPLLRGSLSIVFHIPDSQLHLIVTPIHPSPFEKDTPEKFPSFFSCVMAVPPEFSLAAIRWIEQQRQIPARTEFHTAAIEDVRILPSNFFIGTYIK</sequence>
<evidence type="ECO:0000313" key="2">
    <source>
        <dbReference type="Proteomes" id="UP000178993"/>
    </source>
</evidence>
<proteinExistence type="predicted"/>
<dbReference type="Proteomes" id="UP000178993">
    <property type="component" value="Unassembled WGS sequence"/>
</dbReference>
<reference evidence="1 2" key="1">
    <citation type="journal article" date="2016" name="Nat. Commun.">
        <title>Thousands of microbial genomes shed light on interconnected biogeochemical processes in an aquifer system.</title>
        <authorList>
            <person name="Anantharaman K."/>
            <person name="Brown C.T."/>
            <person name="Hug L.A."/>
            <person name="Sharon I."/>
            <person name="Castelle C.J."/>
            <person name="Probst A.J."/>
            <person name="Thomas B.C."/>
            <person name="Singh A."/>
            <person name="Wilkins M.J."/>
            <person name="Karaoz U."/>
            <person name="Brodie E.L."/>
            <person name="Williams K.H."/>
            <person name="Hubbard S.S."/>
            <person name="Banfield J.F."/>
        </authorList>
    </citation>
    <scope>NUCLEOTIDE SEQUENCE [LARGE SCALE GENOMIC DNA]</scope>
</reference>
<accession>A0A1F4Z9Y3</accession>
<organism evidence="1 2">
    <name type="scientific">Candidatus Amesbacteria bacterium RIFCSPHIGHO2_12_FULL_48_14</name>
    <dbReference type="NCBI Taxonomy" id="1797257"/>
    <lineage>
        <taxon>Bacteria</taxon>
        <taxon>Candidatus Amesiibacteriota</taxon>
    </lineage>
</organism>
<comment type="caution">
    <text evidence="1">The sequence shown here is derived from an EMBL/GenBank/DDBJ whole genome shotgun (WGS) entry which is preliminary data.</text>
</comment>
<dbReference type="AlphaFoldDB" id="A0A1F4Z9Y3"/>
<gene>
    <name evidence="1" type="ORF">A3E17_03700</name>
</gene>
<evidence type="ECO:0000313" key="1">
    <source>
        <dbReference type="EMBL" id="OGD02184.1"/>
    </source>
</evidence>
<protein>
    <submittedName>
        <fullName evidence="1">Uncharacterized protein</fullName>
    </submittedName>
</protein>
<name>A0A1F4Z9Y3_9BACT</name>